<accession>A0A1I0QYU7</accession>
<dbReference type="EMBL" id="FOJG01000001">
    <property type="protein sequence ID" value="SEW32959.1"/>
    <property type="molecule type" value="Genomic_DNA"/>
</dbReference>
<keyword evidence="3" id="KW-1185">Reference proteome</keyword>
<dbReference type="AlphaFoldDB" id="A0A1I0QYU7"/>
<proteinExistence type="predicted"/>
<dbReference type="RefSeq" id="WP_089893642.1">
    <property type="nucleotide sequence ID" value="NZ_FOJG01000001.1"/>
</dbReference>
<protein>
    <submittedName>
        <fullName evidence="2">Uncharacterized protein</fullName>
    </submittedName>
</protein>
<keyword evidence="1" id="KW-1133">Transmembrane helix</keyword>
<evidence type="ECO:0000313" key="2">
    <source>
        <dbReference type="EMBL" id="SEW32959.1"/>
    </source>
</evidence>
<feature type="transmembrane region" description="Helical" evidence="1">
    <location>
        <begin position="92"/>
        <end position="110"/>
    </location>
</feature>
<keyword evidence="1" id="KW-0472">Membrane</keyword>
<dbReference type="Proteomes" id="UP000199310">
    <property type="component" value="Unassembled WGS sequence"/>
</dbReference>
<reference evidence="3" key="1">
    <citation type="submission" date="2016-10" db="EMBL/GenBank/DDBJ databases">
        <authorList>
            <person name="Varghese N."/>
            <person name="Submissions S."/>
        </authorList>
    </citation>
    <scope>NUCLEOTIDE SEQUENCE [LARGE SCALE GENOMIC DNA]</scope>
    <source>
        <strain evidence="3">DSM 3695</strain>
    </source>
</reference>
<dbReference type="STRING" id="29529.SAMN04488122_1916"/>
<name>A0A1I0QYU7_9BACT</name>
<gene>
    <name evidence="2" type="ORF">SAMN04488122_1916</name>
</gene>
<evidence type="ECO:0000256" key="1">
    <source>
        <dbReference type="SAM" id="Phobius"/>
    </source>
</evidence>
<organism evidence="2 3">
    <name type="scientific">Chitinophaga arvensicola</name>
    <dbReference type="NCBI Taxonomy" id="29529"/>
    <lineage>
        <taxon>Bacteria</taxon>
        <taxon>Pseudomonadati</taxon>
        <taxon>Bacteroidota</taxon>
        <taxon>Chitinophagia</taxon>
        <taxon>Chitinophagales</taxon>
        <taxon>Chitinophagaceae</taxon>
        <taxon>Chitinophaga</taxon>
    </lineage>
</organism>
<keyword evidence="1" id="KW-0812">Transmembrane</keyword>
<feature type="transmembrane region" description="Helical" evidence="1">
    <location>
        <begin position="69"/>
        <end position="86"/>
    </location>
</feature>
<sequence length="194" mass="22034">MKFYRHKENKHLPGYMQVYKQELKLTDHDTTAICATDDKSMHTLMIKYTREGTFRCKPSAPNIFGKPMLLIWVIAVLSIASMTLLSERSYKTAIIPVSLLLLITAKAFWFEFHTSKREAISIDKTGISLPETSFNWAEMTGTFIVTRYNGKRRDTFLVLALNNGENIYYPLAAFGNNGPLFATAIKHIKPATSC</sequence>
<evidence type="ECO:0000313" key="3">
    <source>
        <dbReference type="Proteomes" id="UP000199310"/>
    </source>
</evidence>